<accession>A0A5E4QV65</accession>
<dbReference type="GO" id="GO:0031629">
    <property type="term" value="P:synaptic vesicle fusion to presynaptic active zone membrane"/>
    <property type="evidence" value="ECO:0007669"/>
    <property type="project" value="TreeGrafter"/>
</dbReference>
<evidence type="ECO:0000256" key="1">
    <source>
        <dbReference type="SAM" id="MobiDB-lite"/>
    </source>
</evidence>
<reference evidence="2 3" key="1">
    <citation type="submission" date="2017-07" db="EMBL/GenBank/DDBJ databases">
        <authorList>
            <person name="Talla V."/>
            <person name="Backstrom N."/>
        </authorList>
    </citation>
    <scope>NUCLEOTIDE SEQUENCE [LARGE SCALE GENOMIC DNA]</scope>
</reference>
<dbReference type="SUPFAM" id="SSF58038">
    <property type="entry name" value="SNARE fusion complex"/>
    <property type="match status" value="1"/>
</dbReference>
<dbReference type="PANTHER" id="PTHR19305">
    <property type="entry name" value="SYNAPTOSOMAL ASSOCIATED PROTEIN"/>
    <property type="match status" value="1"/>
</dbReference>
<name>A0A5E4QV65_9NEOP</name>
<dbReference type="AlphaFoldDB" id="A0A5E4QV65"/>
<sequence>MKARERLSIKSSCILQMPSAEPPPPAENGAPRSELEQLQMRAGQVTDDSLESTRRMMQLCEESEDAGGQALHMLSHQGEYINGIRLHFLHG</sequence>
<dbReference type="Gene3D" id="1.20.5.110">
    <property type="match status" value="1"/>
</dbReference>
<dbReference type="Proteomes" id="UP000324832">
    <property type="component" value="Unassembled WGS sequence"/>
</dbReference>
<dbReference type="GO" id="GO:0098793">
    <property type="term" value="C:presynapse"/>
    <property type="evidence" value="ECO:0007669"/>
    <property type="project" value="GOC"/>
</dbReference>
<dbReference type="GO" id="GO:0005484">
    <property type="term" value="F:SNAP receptor activity"/>
    <property type="evidence" value="ECO:0007669"/>
    <property type="project" value="TreeGrafter"/>
</dbReference>
<dbReference type="GO" id="GO:0019905">
    <property type="term" value="F:syntaxin binding"/>
    <property type="evidence" value="ECO:0007669"/>
    <property type="project" value="TreeGrafter"/>
</dbReference>
<evidence type="ECO:0000313" key="3">
    <source>
        <dbReference type="Proteomes" id="UP000324832"/>
    </source>
</evidence>
<dbReference type="GO" id="GO:0005886">
    <property type="term" value="C:plasma membrane"/>
    <property type="evidence" value="ECO:0007669"/>
    <property type="project" value="TreeGrafter"/>
</dbReference>
<gene>
    <name evidence="2" type="ORF">LSINAPIS_LOCUS11974</name>
</gene>
<protein>
    <recommendedName>
        <fullName evidence="4">Synaptosomal-associated protein 25</fullName>
    </recommendedName>
</protein>
<dbReference type="PANTHER" id="PTHR19305:SF14">
    <property type="entry name" value="SYNAPTOSOMAL-ASSOCIATED PROTEIN-RELATED"/>
    <property type="match status" value="1"/>
</dbReference>
<organism evidence="2 3">
    <name type="scientific">Leptidea sinapis</name>
    <dbReference type="NCBI Taxonomy" id="189913"/>
    <lineage>
        <taxon>Eukaryota</taxon>
        <taxon>Metazoa</taxon>
        <taxon>Ecdysozoa</taxon>
        <taxon>Arthropoda</taxon>
        <taxon>Hexapoda</taxon>
        <taxon>Insecta</taxon>
        <taxon>Pterygota</taxon>
        <taxon>Neoptera</taxon>
        <taxon>Endopterygota</taxon>
        <taxon>Lepidoptera</taxon>
        <taxon>Glossata</taxon>
        <taxon>Ditrysia</taxon>
        <taxon>Papilionoidea</taxon>
        <taxon>Pieridae</taxon>
        <taxon>Dismorphiinae</taxon>
        <taxon>Leptidea</taxon>
    </lineage>
</organism>
<dbReference type="GO" id="GO:0016082">
    <property type="term" value="P:synaptic vesicle priming"/>
    <property type="evidence" value="ECO:0007669"/>
    <property type="project" value="TreeGrafter"/>
</dbReference>
<dbReference type="EMBL" id="FZQP02005443">
    <property type="protein sequence ID" value="VVD01593.1"/>
    <property type="molecule type" value="Genomic_DNA"/>
</dbReference>
<keyword evidence="3" id="KW-1185">Reference proteome</keyword>
<proteinExistence type="predicted"/>
<feature type="region of interest" description="Disordered" evidence="1">
    <location>
        <begin position="1"/>
        <end position="33"/>
    </location>
</feature>
<evidence type="ECO:0000313" key="2">
    <source>
        <dbReference type="EMBL" id="VVD01593.1"/>
    </source>
</evidence>
<evidence type="ECO:0008006" key="4">
    <source>
        <dbReference type="Google" id="ProtNLM"/>
    </source>
</evidence>
<dbReference type="GO" id="GO:0031201">
    <property type="term" value="C:SNARE complex"/>
    <property type="evidence" value="ECO:0007669"/>
    <property type="project" value="TreeGrafter"/>
</dbReference>